<protein>
    <submittedName>
        <fullName evidence="6">Monooxygenase</fullName>
    </submittedName>
</protein>
<keyword evidence="2" id="KW-0285">Flavoprotein</keyword>
<reference evidence="6 7" key="1">
    <citation type="submission" date="2016-07" db="EMBL/GenBank/DDBJ databases">
        <title>Genome analysis of Flavihumibacter stibioxidans YS-17.</title>
        <authorList>
            <person name="Shi K."/>
            <person name="Han Y."/>
            <person name="Wang G."/>
        </authorList>
    </citation>
    <scope>NUCLEOTIDE SEQUENCE [LARGE SCALE GENOMIC DNA]</scope>
    <source>
        <strain evidence="6 7">YS-17</strain>
    </source>
</reference>
<accession>A0ABR7MDA1</accession>
<evidence type="ECO:0000313" key="7">
    <source>
        <dbReference type="Proteomes" id="UP000765802"/>
    </source>
</evidence>
<dbReference type="PANTHER" id="PTHR46496:SF1">
    <property type="entry name" value="ZEAXANTHIN EPOXIDASE, CHLOROPLASTIC"/>
    <property type="match status" value="1"/>
</dbReference>
<dbReference type="Pfam" id="PF01494">
    <property type="entry name" value="FAD_binding_3"/>
    <property type="match status" value="1"/>
</dbReference>
<dbReference type="PANTHER" id="PTHR46496">
    <property type="match status" value="1"/>
</dbReference>
<dbReference type="Gene3D" id="3.50.50.60">
    <property type="entry name" value="FAD/NAD(P)-binding domain"/>
    <property type="match status" value="1"/>
</dbReference>
<keyword evidence="7" id="KW-1185">Reference proteome</keyword>
<keyword evidence="6" id="KW-0503">Monooxygenase</keyword>
<evidence type="ECO:0000256" key="4">
    <source>
        <dbReference type="ARBA" id="ARBA00023002"/>
    </source>
</evidence>
<dbReference type="Proteomes" id="UP000765802">
    <property type="component" value="Unassembled WGS sequence"/>
</dbReference>
<dbReference type="NCBIfam" id="NF005243">
    <property type="entry name" value="PRK06753.1"/>
    <property type="match status" value="1"/>
</dbReference>
<dbReference type="PRINTS" id="PR00420">
    <property type="entry name" value="RNGMNOXGNASE"/>
</dbReference>
<dbReference type="InterPro" id="IPR036188">
    <property type="entry name" value="FAD/NAD-bd_sf"/>
</dbReference>
<evidence type="ECO:0000256" key="1">
    <source>
        <dbReference type="ARBA" id="ARBA00001974"/>
    </source>
</evidence>
<gene>
    <name evidence="6" type="ORF">BC349_18250</name>
</gene>
<name>A0ABR7MDA1_9BACT</name>
<keyword evidence="3" id="KW-0274">FAD</keyword>
<comment type="caution">
    <text evidence="6">The sequence shown here is derived from an EMBL/GenBank/DDBJ whole genome shotgun (WGS) entry which is preliminary data.</text>
</comment>
<sequence>MKQTEFTIIGGGIAGLTTAIALQQTGIKAAVFEAAPVIRPVGAGLVLAANAMKAYQHLGIAEEIIRAGTRLKQFSIYNEHGRMISHTDSEKPSLKYGINNFTIHRAELHRVLGSRLEPGQIRLGKRAIDIVPDADGYRVLFEDNREHYTKYLIVADGIHSPIRKKLLPQSRIRYSGYTCWRGIADNRRLQVRESSETWGLKGRFGIAPLAGDIIYWYACINAPQNNPAFRNYTVEDLHHLFKDFHEPVGEIILQTRKDQLIWDDICDLEPIGQFAFGNLVLIGDAAHATTPNLGQGACQAIEDAVMLAADLKSHSMVADAFRSFEQKRMKRTRRIVELSWQMGKIAQTENPMLAGIRNTLFRLMPAAVNERQLKMLYEVEF</sequence>
<proteinExistence type="predicted"/>
<dbReference type="EMBL" id="MBUA01000030">
    <property type="protein sequence ID" value="MBC6493002.1"/>
    <property type="molecule type" value="Genomic_DNA"/>
</dbReference>
<evidence type="ECO:0000256" key="2">
    <source>
        <dbReference type="ARBA" id="ARBA00022630"/>
    </source>
</evidence>
<dbReference type="InterPro" id="IPR002938">
    <property type="entry name" value="FAD-bd"/>
</dbReference>
<dbReference type="GO" id="GO:0004497">
    <property type="term" value="F:monooxygenase activity"/>
    <property type="evidence" value="ECO:0007669"/>
    <property type="project" value="UniProtKB-KW"/>
</dbReference>
<organism evidence="6 7">
    <name type="scientific">Flavihumibacter stibioxidans</name>
    <dbReference type="NCBI Taxonomy" id="1834163"/>
    <lineage>
        <taxon>Bacteria</taxon>
        <taxon>Pseudomonadati</taxon>
        <taxon>Bacteroidota</taxon>
        <taxon>Chitinophagia</taxon>
        <taxon>Chitinophagales</taxon>
        <taxon>Chitinophagaceae</taxon>
        <taxon>Flavihumibacter</taxon>
    </lineage>
</organism>
<keyword evidence="4" id="KW-0560">Oxidoreductase</keyword>
<comment type="cofactor">
    <cofactor evidence="1">
        <name>FAD</name>
        <dbReference type="ChEBI" id="CHEBI:57692"/>
    </cofactor>
</comment>
<evidence type="ECO:0000259" key="5">
    <source>
        <dbReference type="Pfam" id="PF01494"/>
    </source>
</evidence>
<evidence type="ECO:0000256" key="3">
    <source>
        <dbReference type="ARBA" id="ARBA00022827"/>
    </source>
</evidence>
<dbReference type="SUPFAM" id="SSF51905">
    <property type="entry name" value="FAD/NAD(P)-binding domain"/>
    <property type="match status" value="1"/>
</dbReference>
<evidence type="ECO:0000313" key="6">
    <source>
        <dbReference type="EMBL" id="MBC6493002.1"/>
    </source>
</evidence>
<dbReference type="RefSeq" id="WP_187258320.1">
    <property type="nucleotide sequence ID" value="NZ_JBHULF010000005.1"/>
</dbReference>
<feature type="domain" description="FAD-binding" evidence="5">
    <location>
        <begin position="4"/>
        <end position="337"/>
    </location>
</feature>